<dbReference type="EMBL" id="WVTD01000007">
    <property type="protein sequence ID" value="MYL98343.1"/>
    <property type="molecule type" value="Genomic_DNA"/>
</dbReference>
<dbReference type="SUPFAM" id="SSF50249">
    <property type="entry name" value="Nucleic acid-binding proteins"/>
    <property type="match status" value="1"/>
</dbReference>
<evidence type="ECO:0000256" key="1">
    <source>
        <dbReference type="ARBA" id="ARBA00006303"/>
    </source>
</evidence>
<feature type="site" description="Important for tRNA non-discrimination" evidence="7">
    <location>
        <position position="34"/>
    </location>
</feature>
<dbReference type="NCBIfam" id="TIGR00459">
    <property type="entry name" value="aspS_bact"/>
    <property type="match status" value="1"/>
</dbReference>
<dbReference type="SUPFAM" id="SSF55261">
    <property type="entry name" value="GAD domain-like"/>
    <property type="match status" value="1"/>
</dbReference>
<evidence type="ECO:0000313" key="9">
    <source>
        <dbReference type="EMBL" id="MYL98343.1"/>
    </source>
</evidence>
<dbReference type="PANTHER" id="PTHR22594:SF5">
    <property type="entry name" value="ASPARTATE--TRNA LIGASE, MITOCHONDRIAL"/>
    <property type="match status" value="1"/>
</dbReference>
<dbReference type="InterPro" id="IPR004115">
    <property type="entry name" value="GAD-like_sf"/>
</dbReference>
<comment type="subunit">
    <text evidence="7">Homodimer.</text>
</comment>
<feature type="binding site" evidence="7">
    <location>
        <position position="487"/>
    </location>
    <ligand>
        <name>ATP</name>
        <dbReference type="ChEBI" id="CHEBI:30616"/>
    </ligand>
</feature>
<keyword evidence="4 7" id="KW-0067">ATP-binding</keyword>
<dbReference type="RefSeq" id="WP_160985986.1">
    <property type="nucleotide sequence ID" value="NZ_WVTD01000007.1"/>
</dbReference>
<dbReference type="NCBIfam" id="NF001750">
    <property type="entry name" value="PRK00476.1"/>
    <property type="match status" value="1"/>
</dbReference>
<feature type="domain" description="Aminoacyl-transfer RNA synthetases class-II family profile" evidence="8">
    <location>
        <begin position="146"/>
        <end position="560"/>
    </location>
</feature>
<sequence length="609" mass="66839">MTHPYRSHTCGALGAAEVGQAVRLSGWVHRKRDHGGVLFVDLRDHYGITQVVTDSDSPALALLDSLRLESVVTIEGTVKARSEATVNANLATGAIEVYARSATIISKAEELPMPVAGEQEYPEDIRLKYRFLDLRRETLHANIVKRTKIISDMRRKMEGIGFTEYSTPILTASSPEGARDFLVPSRIHPGKFYALPQAPQQYKQLLMVAGFDRYFQIAPCFRDEDPRADRLPGEFYQLDLEMSFVTQEEVWETMEPVLQSVFADFADGKPVTPAGEFRRIPHAQAMLDYGSDKPDLRNPLIIKDVGDHFVESGFGIFAGIVGNGGVIRAIPAPGAGAGSRKFFDEMNNWARGEGYSGLGYINIKDGVPGGPIAKNHGEEKTAALIEALGLGPNDGVFFAAGKEEQAAKLAGLARTRVAEQLDVIDKNRFELCWIVDFPFFEWDEDNKKVDFAHNPFSMPQGGMEALEGQDPLTIKAFQYDLVCNGFEIASGSIRNQSPELMVKAFEMVGLSKADVEERFGGLYRAFQYGAPPHGGMAAGVDRIVMLLCGAQNLREISLFPMNQRAEDLLMGAPSPAEHKQLRELHMRVVEPVKPNAPAQGAVVAPDAAG</sequence>
<dbReference type="Pfam" id="PF00152">
    <property type="entry name" value="tRNA-synt_2"/>
    <property type="match status" value="1"/>
</dbReference>
<dbReference type="GO" id="GO:0003676">
    <property type="term" value="F:nucleic acid binding"/>
    <property type="evidence" value="ECO:0007669"/>
    <property type="project" value="InterPro"/>
</dbReference>
<feature type="binding site" evidence="7">
    <location>
        <position position="453"/>
    </location>
    <ligand>
        <name>L-aspartate</name>
        <dbReference type="ChEBI" id="CHEBI:29991"/>
    </ligand>
</feature>
<comment type="caution">
    <text evidence="9">The sequence shown here is derived from an EMBL/GenBank/DDBJ whole genome shotgun (WGS) entry which is preliminary data.</text>
</comment>
<evidence type="ECO:0000256" key="2">
    <source>
        <dbReference type="ARBA" id="ARBA00022598"/>
    </source>
</evidence>
<organism evidence="9 10">
    <name type="scientific">Novosphingobium silvae</name>
    <dbReference type="NCBI Taxonomy" id="2692619"/>
    <lineage>
        <taxon>Bacteria</taxon>
        <taxon>Pseudomonadati</taxon>
        <taxon>Pseudomonadota</taxon>
        <taxon>Alphaproteobacteria</taxon>
        <taxon>Sphingomonadales</taxon>
        <taxon>Sphingomonadaceae</taxon>
        <taxon>Novosphingobium</taxon>
    </lineage>
</organism>
<evidence type="ECO:0000256" key="7">
    <source>
        <dbReference type="HAMAP-Rule" id="MF_00044"/>
    </source>
</evidence>
<dbReference type="SUPFAM" id="SSF55681">
    <property type="entry name" value="Class II aaRS and biotin synthetases"/>
    <property type="match status" value="1"/>
</dbReference>
<dbReference type="PANTHER" id="PTHR22594">
    <property type="entry name" value="ASPARTYL/LYSYL-TRNA SYNTHETASE"/>
    <property type="match status" value="1"/>
</dbReference>
<gene>
    <name evidence="7 9" type="primary">aspS</name>
    <name evidence="9" type="ORF">GR702_11265</name>
</gene>
<dbReference type="PRINTS" id="PR01042">
    <property type="entry name" value="TRNASYNTHASP"/>
</dbReference>
<dbReference type="Proteomes" id="UP000465810">
    <property type="component" value="Unassembled WGS sequence"/>
</dbReference>
<dbReference type="CDD" id="cd00777">
    <property type="entry name" value="AspRS_core"/>
    <property type="match status" value="1"/>
</dbReference>
<dbReference type="InterPro" id="IPR002312">
    <property type="entry name" value="Asp/Asn-tRNA-synth_IIb"/>
</dbReference>
<keyword evidence="6 7" id="KW-0030">Aminoacyl-tRNA synthetase</keyword>
<dbReference type="Pfam" id="PF02938">
    <property type="entry name" value="GAD"/>
    <property type="match status" value="1"/>
</dbReference>
<comment type="function">
    <text evidence="7">Aspartyl-tRNA synthetase with relaxed tRNA specificity since it is able to aspartylate not only its cognate tRNA(Asp) but also tRNA(Asn). Reaction proceeds in two steps: L-aspartate is first activated by ATP to form Asp-AMP and then transferred to the acceptor end of tRNA(Asp/Asn).</text>
</comment>
<dbReference type="InterPro" id="IPR047090">
    <property type="entry name" value="AspRS_core"/>
</dbReference>
<dbReference type="InterPro" id="IPR045864">
    <property type="entry name" value="aa-tRNA-synth_II/BPL/LPL"/>
</dbReference>
<dbReference type="InterPro" id="IPR012340">
    <property type="entry name" value="NA-bd_OB-fold"/>
</dbReference>
<dbReference type="Gene3D" id="3.30.1360.30">
    <property type="entry name" value="GAD-like domain"/>
    <property type="match status" value="1"/>
</dbReference>
<keyword evidence="10" id="KW-1185">Reference proteome</keyword>
<dbReference type="InterPro" id="IPR004365">
    <property type="entry name" value="NA-bd_OB_tRNA"/>
</dbReference>
<keyword evidence="7" id="KW-0963">Cytoplasm</keyword>
<dbReference type="GO" id="GO:0006422">
    <property type="term" value="P:aspartyl-tRNA aminoacylation"/>
    <property type="evidence" value="ECO:0007669"/>
    <property type="project" value="UniProtKB-UniRule"/>
</dbReference>
<feature type="binding site" evidence="7">
    <location>
        <position position="222"/>
    </location>
    <ligand>
        <name>L-aspartate</name>
        <dbReference type="ChEBI" id="CHEBI:29991"/>
    </ligand>
</feature>
<proteinExistence type="inferred from homology"/>
<reference evidence="9 10" key="1">
    <citation type="submission" date="2019-12" db="EMBL/GenBank/DDBJ databases">
        <authorList>
            <person name="Feng G."/>
            <person name="Zhu H."/>
        </authorList>
    </citation>
    <scope>NUCLEOTIDE SEQUENCE [LARGE SCALE GENOMIC DNA]</scope>
    <source>
        <strain evidence="9 10">FGD1</strain>
    </source>
</reference>
<evidence type="ECO:0000256" key="6">
    <source>
        <dbReference type="ARBA" id="ARBA00023146"/>
    </source>
</evidence>
<dbReference type="InterPro" id="IPR004364">
    <property type="entry name" value="Aa-tRNA-synt_II"/>
</dbReference>
<feature type="binding site" evidence="7">
    <location>
        <position position="176"/>
    </location>
    <ligand>
        <name>L-aspartate</name>
        <dbReference type="ChEBI" id="CHEBI:29991"/>
    </ligand>
</feature>
<keyword evidence="5 7" id="KW-0648">Protein biosynthesis</keyword>
<evidence type="ECO:0000259" key="8">
    <source>
        <dbReference type="PROSITE" id="PS50862"/>
    </source>
</evidence>
<dbReference type="Gene3D" id="2.40.50.140">
    <property type="entry name" value="Nucleic acid-binding proteins"/>
    <property type="match status" value="1"/>
</dbReference>
<feature type="binding site" evidence="7">
    <location>
        <begin position="222"/>
        <end position="224"/>
    </location>
    <ligand>
        <name>ATP</name>
        <dbReference type="ChEBI" id="CHEBI:30616"/>
    </ligand>
</feature>
<evidence type="ECO:0000256" key="3">
    <source>
        <dbReference type="ARBA" id="ARBA00022741"/>
    </source>
</evidence>
<dbReference type="GO" id="GO:0005737">
    <property type="term" value="C:cytoplasm"/>
    <property type="evidence" value="ECO:0007669"/>
    <property type="project" value="UniProtKB-SubCell"/>
</dbReference>
<comment type="caution">
    <text evidence="7">Lacks conserved residue(s) required for the propagation of feature annotation.</text>
</comment>
<dbReference type="PROSITE" id="PS50862">
    <property type="entry name" value="AA_TRNA_LIGASE_II"/>
    <property type="match status" value="1"/>
</dbReference>
<evidence type="ECO:0000313" key="10">
    <source>
        <dbReference type="Proteomes" id="UP000465810"/>
    </source>
</evidence>
<feature type="binding site" evidence="7">
    <location>
        <begin position="539"/>
        <end position="542"/>
    </location>
    <ligand>
        <name>ATP</name>
        <dbReference type="ChEBI" id="CHEBI:30616"/>
    </ligand>
</feature>
<dbReference type="GO" id="GO:0050560">
    <property type="term" value="F:aspartate-tRNA(Asn) ligase activity"/>
    <property type="evidence" value="ECO:0007669"/>
    <property type="project" value="UniProtKB-EC"/>
</dbReference>
<dbReference type="HAMAP" id="MF_00044">
    <property type="entry name" value="Asp_tRNA_synth_type1"/>
    <property type="match status" value="1"/>
</dbReference>
<dbReference type="CDD" id="cd04317">
    <property type="entry name" value="EcAspRS_like_N"/>
    <property type="match status" value="1"/>
</dbReference>
<dbReference type="Pfam" id="PF01336">
    <property type="entry name" value="tRNA_anti-codon"/>
    <property type="match status" value="1"/>
</dbReference>
<dbReference type="Gene3D" id="3.30.930.10">
    <property type="entry name" value="Bira Bifunctional Protein, Domain 2"/>
    <property type="match status" value="1"/>
</dbReference>
<evidence type="ECO:0000256" key="5">
    <source>
        <dbReference type="ARBA" id="ARBA00022917"/>
    </source>
</evidence>
<dbReference type="AlphaFoldDB" id="A0A7X4GGX2"/>
<dbReference type="InterPro" id="IPR047089">
    <property type="entry name" value="Asp-tRNA-ligase_1_N"/>
</dbReference>
<evidence type="ECO:0000256" key="4">
    <source>
        <dbReference type="ARBA" id="ARBA00022840"/>
    </source>
</evidence>
<dbReference type="InterPro" id="IPR029351">
    <property type="entry name" value="GAD_dom"/>
</dbReference>
<comment type="subcellular location">
    <subcellularLocation>
        <location evidence="7">Cytoplasm</location>
    </subcellularLocation>
</comment>
<keyword evidence="3 7" id="KW-0547">Nucleotide-binding</keyword>
<dbReference type="GO" id="GO:0004815">
    <property type="term" value="F:aspartate-tRNA ligase activity"/>
    <property type="evidence" value="ECO:0007669"/>
    <property type="project" value="UniProtKB-UniRule"/>
</dbReference>
<feature type="binding site" evidence="7">
    <location>
        <position position="494"/>
    </location>
    <ligand>
        <name>L-aspartate</name>
        <dbReference type="ChEBI" id="CHEBI:29991"/>
    </ligand>
</feature>
<protein>
    <recommendedName>
        <fullName evidence="7">Aspartate--tRNA(Asp/Asn) ligase</fullName>
        <ecNumber evidence="7">6.1.1.23</ecNumber>
    </recommendedName>
    <alternativeName>
        <fullName evidence="7">Aspartyl-tRNA synthetase</fullName>
        <shortName evidence="7">AspRS</shortName>
    </alternativeName>
    <alternativeName>
        <fullName evidence="7">Non-discriminating aspartyl-tRNA synthetase</fullName>
        <shortName evidence="7">ND-AspRS</shortName>
    </alternativeName>
</protein>
<dbReference type="InterPro" id="IPR006195">
    <property type="entry name" value="aa-tRNA-synth_II"/>
</dbReference>
<dbReference type="GO" id="GO:0005524">
    <property type="term" value="F:ATP binding"/>
    <property type="evidence" value="ECO:0007669"/>
    <property type="project" value="UniProtKB-UniRule"/>
</dbReference>
<keyword evidence="2 7" id="KW-0436">Ligase</keyword>
<accession>A0A7X4GGX2</accession>
<comment type="catalytic activity">
    <reaction evidence="7">
        <text>tRNA(Asx) + L-aspartate + ATP = L-aspartyl-tRNA(Asx) + AMP + diphosphate</text>
        <dbReference type="Rhea" id="RHEA:18349"/>
        <dbReference type="Rhea" id="RHEA-COMP:9710"/>
        <dbReference type="Rhea" id="RHEA-COMP:9711"/>
        <dbReference type="ChEBI" id="CHEBI:29991"/>
        <dbReference type="ChEBI" id="CHEBI:30616"/>
        <dbReference type="ChEBI" id="CHEBI:33019"/>
        <dbReference type="ChEBI" id="CHEBI:78442"/>
        <dbReference type="ChEBI" id="CHEBI:78516"/>
        <dbReference type="ChEBI" id="CHEBI:456215"/>
        <dbReference type="EC" id="6.1.1.23"/>
    </reaction>
</comment>
<dbReference type="InterPro" id="IPR004524">
    <property type="entry name" value="Asp-tRNA-ligase_1"/>
</dbReference>
<name>A0A7X4GGX2_9SPHN</name>
<feature type="region of interest" description="Aspartate" evidence="7">
    <location>
        <begin position="200"/>
        <end position="203"/>
    </location>
</feature>
<dbReference type="EC" id="6.1.1.23" evidence="7"/>
<comment type="similarity">
    <text evidence="1 7">Belongs to the class-II aminoacyl-tRNA synthetase family. Type 1 subfamily.</text>
</comment>